<feature type="region of interest" description="Disordered" evidence="1">
    <location>
        <begin position="631"/>
        <end position="751"/>
    </location>
</feature>
<feature type="compositionally biased region" description="Basic and acidic residues" evidence="1">
    <location>
        <begin position="39"/>
        <end position="51"/>
    </location>
</feature>
<feature type="compositionally biased region" description="Low complexity" evidence="1">
    <location>
        <begin position="640"/>
        <end position="662"/>
    </location>
</feature>
<keyword evidence="3" id="KW-1185">Reference proteome</keyword>
<proteinExistence type="predicted"/>
<feature type="compositionally biased region" description="Basic and acidic residues" evidence="1">
    <location>
        <begin position="579"/>
        <end position="601"/>
    </location>
</feature>
<accession>A0A1Y1IB73</accession>
<evidence type="ECO:0000313" key="3">
    <source>
        <dbReference type="Proteomes" id="UP000054558"/>
    </source>
</evidence>
<feature type="region of interest" description="Disordered" evidence="1">
    <location>
        <begin position="558"/>
        <end position="606"/>
    </location>
</feature>
<dbReference type="AlphaFoldDB" id="A0A1Y1IB73"/>
<feature type="compositionally biased region" description="Polar residues" evidence="1">
    <location>
        <begin position="326"/>
        <end position="340"/>
    </location>
</feature>
<dbReference type="EMBL" id="DF237180">
    <property type="protein sequence ID" value="GAQ85348.1"/>
    <property type="molecule type" value="Genomic_DNA"/>
</dbReference>
<feature type="compositionally biased region" description="Basic and acidic residues" evidence="1">
    <location>
        <begin position="88"/>
        <end position="98"/>
    </location>
</feature>
<dbReference type="Proteomes" id="UP000054558">
    <property type="component" value="Unassembled WGS sequence"/>
</dbReference>
<feature type="compositionally biased region" description="Polar residues" evidence="1">
    <location>
        <begin position="276"/>
        <end position="287"/>
    </location>
</feature>
<feature type="region of interest" description="Disordered" evidence="1">
    <location>
        <begin position="155"/>
        <end position="220"/>
    </location>
</feature>
<gene>
    <name evidence="2" type="ORF">KFL_002310050</name>
</gene>
<protein>
    <submittedName>
        <fullName evidence="2">Uncharacterized protein</fullName>
    </submittedName>
</protein>
<reference evidence="2 3" key="1">
    <citation type="journal article" date="2014" name="Nat. Commun.">
        <title>Klebsormidium flaccidum genome reveals primary factors for plant terrestrial adaptation.</title>
        <authorList>
            <person name="Hori K."/>
            <person name="Maruyama F."/>
            <person name="Fujisawa T."/>
            <person name="Togashi T."/>
            <person name="Yamamoto N."/>
            <person name="Seo M."/>
            <person name="Sato S."/>
            <person name="Yamada T."/>
            <person name="Mori H."/>
            <person name="Tajima N."/>
            <person name="Moriyama T."/>
            <person name="Ikeuchi M."/>
            <person name="Watanabe M."/>
            <person name="Wada H."/>
            <person name="Kobayashi K."/>
            <person name="Saito M."/>
            <person name="Masuda T."/>
            <person name="Sasaki-Sekimoto Y."/>
            <person name="Mashiguchi K."/>
            <person name="Awai K."/>
            <person name="Shimojima M."/>
            <person name="Masuda S."/>
            <person name="Iwai M."/>
            <person name="Nobusawa T."/>
            <person name="Narise T."/>
            <person name="Kondo S."/>
            <person name="Saito H."/>
            <person name="Sato R."/>
            <person name="Murakawa M."/>
            <person name="Ihara Y."/>
            <person name="Oshima-Yamada Y."/>
            <person name="Ohtaka K."/>
            <person name="Satoh M."/>
            <person name="Sonobe K."/>
            <person name="Ishii M."/>
            <person name="Ohtani R."/>
            <person name="Kanamori-Sato M."/>
            <person name="Honoki R."/>
            <person name="Miyazaki D."/>
            <person name="Mochizuki H."/>
            <person name="Umetsu J."/>
            <person name="Higashi K."/>
            <person name="Shibata D."/>
            <person name="Kamiya Y."/>
            <person name="Sato N."/>
            <person name="Nakamura Y."/>
            <person name="Tabata S."/>
            <person name="Ida S."/>
            <person name="Kurokawa K."/>
            <person name="Ohta H."/>
        </authorList>
    </citation>
    <scope>NUCLEOTIDE SEQUENCE [LARGE SCALE GENOMIC DNA]</scope>
    <source>
        <strain evidence="2 3">NIES-2285</strain>
    </source>
</reference>
<organism evidence="2 3">
    <name type="scientific">Klebsormidium nitens</name>
    <name type="common">Green alga</name>
    <name type="synonym">Ulothrix nitens</name>
    <dbReference type="NCBI Taxonomy" id="105231"/>
    <lineage>
        <taxon>Eukaryota</taxon>
        <taxon>Viridiplantae</taxon>
        <taxon>Streptophyta</taxon>
        <taxon>Klebsormidiophyceae</taxon>
        <taxon>Klebsormidiales</taxon>
        <taxon>Klebsormidiaceae</taxon>
        <taxon>Klebsormidium</taxon>
    </lineage>
</organism>
<feature type="region of interest" description="Disordered" evidence="1">
    <location>
        <begin position="39"/>
        <end position="109"/>
    </location>
</feature>
<feature type="compositionally biased region" description="Basic and acidic residues" evidence="1">
    <location>
        <begin position="211"/>
        <end position="220"/>
    </location>
</feature>
<evidence type="ECO:0000313" key="2">
    <source>
        <dbReference type="EMBL" id="GAQ85348.1"/>
    </source>
</evidence>
<feature type="region of interest" description="Disordered" evidence="1">
    <location>
        <begin position="267"/>
        <end position="370"/>
    </location>
</feature>
<name>A0A1Y1IB73_KLENI</name>
<evidence type="ECO:0000256" key="1">
    <source>
        <dbReference type="SAM" id="MobiDB-lite"/>
    </source>
</evidence>
<feature type="region of interest" description="Disordered" evidence="1">
    <location>
        <begin position="392"/>
        <end position="411"/>
    </location>
</feature>
<sequence length="791" mass="85423">MSAKKKKVDAKGSPLQLEGKLRSFRKLYGAASLEQEKQKLLQRFQDRKDRALSSGNGAPASRNRPETASMHRSFLTGAKAGKGGSLRQRGEREWDQLPKRPQTAWGFAGMSGMNRRLHAERTVSWQDDAASPCGSDTERSCLSWDTEELGRVSSLGLRSEGASNYSETRASAGEVVPDSDGENDVEVVGRGHKGGQGQSARDVGESTLSFDRSDPEHREEAVLDESRAYFGQVLEGREESSEVAAEHFGDDEDCDVVIGGLCSVVESEEDEPTVSAGWSENAFQSETQLHEARSQAPDGCSTEGEAGSRRLSGATAEPTTPMAARLQSQSGCEMTSSQAEASHPGESESSLAPEASFDRVRPSSSSANLRYPSQVGLSASAQFSSDKWQLHSRPGRAFSAPSSRSASPSMQGARIEVRSRVAFSCQQYELYRDGVVVPRARMISRPEPSKTTVEQLKEWRQSERVRVWWYRHQKTVLRQRKLRLRKVASDVRWIQDRRKKEKAWHRAMRDEILRRAAAAERVKRAFRTVLTMVKARRRSGLPMSSLSSDDHFFKRNSYAASKEPPRAHSANLPWGPRTTGEEAARRKSSDCERRRSSDERGSLGNEGAAAACLAAELGTIVEENRDMAEGLAESNGQGGAAPSEAAAAASAGREGRAASAEGGDTKAAAAGGSERKALTKSMSMGGRRSISGDKGGPLGPGKKKGVVFGAPAGRPSEGARPGKLGVRGSKDTRGYSPGYGPGSPSVNKGAGKAGWLVPLYKSSSFVPMFDVPQEGPLLTSRKTRGLRIGST</sequence>
<feature type="compositionally biased region" description="Low complexity" evidence="1">
    <location>
        <begin position="395"/>
        <end position="409"/>
    </location>
</feature>
<feature type="compositionally biased region" description="Low complexity" evidence="1">
    <location>
        <begin position="734"/>
        <end position="745"/>
    </location>
</feature>